<feature type="transmembrane region" description="Helical" evidence="6">
    <location>
        <begin position="214"/>
        <end position="233"/>
    </location>
</feature>
<dbReference type="CDD" id="cd16914">
    <property type="entry name" value="EcfT"/>
    <property type="match status" value="1"/>
</dbReference>
<protein>
    <submittedName>
        <fullName evidence="7">Energy-coupling factor transporter transmembrane protein EcfT</fullName>
    </submittedName>
</protein>
<dbReference type="Pfam" id="PF02361">
    <property type="entry name" value="CbiQ"/>
    <property type="match status" value="1"/>
</dbReference>
<evidence type="ECO:0000313" key="7">
    <source>
        <dbReference type="EMBL" id="MBF0939944.1"/>
    </source>
</evidence>
<evidence type="ECO:0000256" key="2">
    <source>
        <dbReference type="ARBA" id="ARBA00022475"/>
    </source>
</evidence>
<dbReference type="AlphaFoldDB" id="A0A929N380"/>
<dbReference type="GO" id="GO:0005886">
    <property type="term" value="C:plasma membrane"/>
    <property type="evidence" value="ECO:0007669"/>
    <property type="project" value="UniProtKB-ARBA"/>
</dbReference>
<dbReference type="Proteomes" id="UP000718630">
    <property type="component" value="Unassembled WGS sequence"/>
</dbReference>
<reference evidence="7" key="1">
    <citation type="submission" date="2020-04" db="EMBL/GenBank/DDBJ databases">
        <title>Deep metagenomics examines the oral microbiome during advanced dental caries in children, revealing novel taxa and co-occurrences with host molecules.</title>
        <authorList>
            <person name="Baker J.L."/>
            <person name="Morton J.T."/>
            <person name="Dinis M."/>
            <person name="Alvarez R."/>
            <person name="Tran N.C."/>
            <person name="Knight R."/>
            <person name="Edlund A."/>
        </authorList>
    </citation>
    <scope>NUCLEOTIDE SEQUENCE</scope>
    <source>
        <strain evidence="7">JCVI_32_bin.64</strain>
    </source>
</reference>
<dbReference type="EMBL" id="JABZFZ010000138">
    <property type="protein sequence ID" value="MBF0939944.1"/>
    <property type="molecule type" value="Genomic_DNA"/>
</dbReference>
<name>A0A929N380_9ACTO</name>
<keyword evidence="5 6" id="KW-0472">Membrane</keyword>
<keyword evidence="4 6" id="KW-1133">Transmembrane helix</keyword>
<proteinExistence type="predicted"/>
<accession>A0A929N380</accession>
<organism evidence="7 8">
    <name type="scientific">Schaalia georgiae</name>
    <dbReference type="NCBI Taxonomy" id="52768"/>
    <lineage>
        <taxon>Bacteria</taxon>
        <taxon>Bacillati</taxon>
        <taxon>Actinomycetota</taxon>
        <taxon>Actinomycetes</taxon>
        <taxon>Actinomycetales</taxon>
        <taxon>Actinomycetaceae</taxon>
        <taxon>Schaalia</taxon>
    </lineage>
</organism>
<evidence type="ECO:0000256" key="5">
    <source>
        <dbReference type="ARBA" id="ARBA00023136"/>
    </source>
</evidence>
<keyword evidence="2" id="KW-1003">Cell membrane</keyword>
<evidence type="ECO:0000256" key="6">
    <source>
        <dbReference type="SAM" id="Phobius"/>
    </source>
</evidence>
<comment type="subcellular location">
    <subcellularLocation>
        <location evidence="1">Membrane</location>
        <topology evidence="1">Multi-pass membrane protein</topology>
    </subcellularLocation>
</comment>
<dbReference type="InterPro" id="IPR003339">
    <property type="entry name" value="ABC/ECF_trnsptr_transmembrane"/>
</dbReference>
<evidence type="ECO:0000256" key="1">
    <source>
        <dbReference type="ARBA" id="ARBA00004141"/>
    </source>
</evidence>
<dbReference type="PANTHER" id="PTHR34857">
    <property type="entry name" value="SLL0384 PROTEIN"/>
    <property type="match status" value="1"/>
</dbReference>
<evidence type="ECO:0000256" key="3">
    <source>
        <dbReference type="ARBA" id="ARBA00022692"/>
    </source>
</evidence>
<feature type="transmembrane region" description="Helical" evidence="6">
    <location>
        <begin position="81"/>
        <end position="102"/>
    </location>
</feature>
<comment type="caution">
    <text evidence="7">The sequence shown here is derived from an EMBL/GenBank/DDBJ whole genome shotgun (WGS) entry which is preliminary data.</text>
</comment>
<evidence type="ECO:0000313" key="8">
    <source>
        <dbReference type="Proteomes" id="UP000718630"/>
    </source>
</evidence>
<evidence type="ECO:0000256" key="4">
    <source>
        <dbReference type="ARBA" id="ARBA00022989"/>
    </source>
</evidence>
<gene>
    <name evidence="7" type="ORF">HXK03_03590</name>
</gene>
<dbReference type="PANTHER" id="PTHR34857:SF2">
    <property type="entry name" value="SLL0384 PROTEIN"/>
    <property type="match status" value="1"/>
</dbReference>
<sequence>MRNSAHLDPRTKLLSIAAMAVAVALAPSASCEIALMCVASAFGVVVGVRWGSAVALVLGISAVVAARFVPHLDSVALRTALTAFLVLVRKMFACGIIAYATVRTTPVNEFMGALVKARAPRPLVVPLAVALRYLPVVREDWRAITTAMRMRGVSPSPAGFLRAPMRTIDCVYTPLLLGAGRVADELTVASIARGIENPARRTCYLPIAMGGADYAVLAVFCATAVGSLALRALA</sequence>
<dbReference type="InterPro" id="IPR051611">
    <property type="entry name" value="ECF_transporter_component"/>
</dbReference>
<keyword evidence="3 6" id="KW-0812">Transmembrane</keyword>
<feature type="transmembrane region" description="Helical" evidence="6">
    <location>
        <begin position="47"/>
        <end position="69"/>
    </location>
</feature>